<name>A0A1V9XUS0_9ACAR</name>
<dbReference type="CDD" id="cd02174">
    <property type="entry name" value="CCT"/>
    <property type="match status" value="1"/>
</dbReference>
<comment type="caution">
    <text evidence="13">The sequence shown here is derived from an EMBL/GenBank/DDBJ whole genome shotgun (WGS) entry which is preliminary data.</text>
</comment>
<gene>
    <name evidence="13" type="ORF">BIW11_07236</name>
</gene>
<dbReference type="STRING" id="418985.A0A1V9XUS0"/>
<evidence type="ECO:0000259" key="12">
    <source>
        <dbReference type="Pfam" id="PF01467"/>
    </source>
</evidence>
<keyword evidence="7" id="KW-0594">Phospholipid biosynthesis</keyword>
<evidence type="ECO:0000256" key="1">
    <source>
        <dbReference type="ARBA" id="ARBA00005189"/>
    </source>
</evidence>
<accession>A0A1V9XUS0</accession>
<keyword evidence="8" id="KW-1208">Phospholipid metabolism</keyword>
<dbReference type="UniPathway" id="UPA00753">
    <property type="reaction ID" value="UER00739"/>
</dbReference>
<evidence type="ECO:0000256" key="10">
    <source>
        <dbReference type="ARBA" id="ARBA00026101"/>
    </source>
</evidence>
<keyword evidence="3" id="KW-0444">Lipid biosynthesis</keyword>
<dbReference type="EC" id="2.7.7.15" evidence="10"/>
<reference evidence="13 14" key="1">
    <citation type="journal article" date="2017" name="Gigascience">
        <title>Draft genome of the honey bee ectoparasitic mite, Tropilaelaps mercedesae, is shaped by the parasitic life history.</title>
        <authorList>
            <person name="Dong X."/>
            <person name="Armstrong S.D."/>
            <person name="Xia D."/>
            <person name="Makepeace B.L."/>
            <person name="Darby A.C."/>
            <person name="Kadowaki T."/>
        </authorList>
    </citation>
    <scope>NUCLEOTIDE SEQUENCE [LARGE SCALE GENOMIC DNA]</scope>
    <source>
        <strain evidence="13">Wuxi-XJTLU</strain>
    </source>
</reference>
<dbReference type="EMBL" id="MNPL01003794">
    <property type="protein sequence ID" value="OQR77244.1"/>
    <property type="molecule type" value="Genomic_DNA"/>
</dbReference>
<keyword evidence="6" id="KW-0443">Lipid metabolism</keyword>
<keyword evidence="14" id="KW-1185">Reference proteome</keyword>
<evidence type="ECO:0000256" key="9">
    <source>
        <dbReference type="ARBA" id="ARBA00025706"/>
    </source>
</evidence>
<dbReference type="InterPro" id="IPR045049">
    <property type="entry name" value="Pcy1-like"/>
</dbReference>
<dbReference type="SUPFAM" id="SSF52374">
    <property type="entry name" value="Nucleotidylyl transferase"/>
    <property type="match status" value="1"/>
</dbReference>
<organism evidence="13 14">
    <name type="scientific">Tropilaelaps mercedesae</name>
    <dbReference type="NCBI Taxonomy" id="418985"/>
    <lineage>
        <taxon>Eukaryota</taxon>
        <taxon>Metazoa</taxon>
        <taxon>Ecdysozoa</taxon>
        <taxon>Arthropoda</taxon>
        <taxon>Chelicerata</taxon>
        <taxon>Arachnida</taxon>
        <taxon>Acari</taxon>
        <taxon>Parasitiformes</taxon>
        <taxon>Mesostigmata</taxon>
        <taxon>Gamasina</taxon>
        <taxon>Dermanyssoidea</taxon>
        <taxon>Laelapidae</taxon>
        <taxon>Tropilaelaps</taxon>
    </lineage>
</organism>
<evidence type="ECO:0000256" key="2">
    <source>
        <dbReference type="ARBA" id="ARBA00010101"/>
    </source>
</evidence>
<dbReference type="InterPro" id="IPR041723">
    <property type="entry name" value="CCT"/>
</dbReference>
<evidence type="ECO:0000256" key="6">
    <source>
        <dbReference type="ARBA" id="ARBA00023098"/>
    </source>
</evidence>
<dbReference type="GO" id="GO:0004105">
    <property type="term" value="F:choline-phosphate cytidylyltransferase activity"/>
    <property type="evidence" value="ECO:0007669"/>
    <property type="project" value="UniProtKB-EC"/>
</dbReference>
<comment type="similarity">
    <text evidence="2">Belongs to the cytidylyltransferase family.</text>
</comment>
<dbReference type="GO" id="GO:0031210">
    <property type="term" value="F:phosphatidylcholine binding"/>
    <property type="evidence" value="ECO:0007669"/>
    <property type="project" value="TreeGrafter"/>
</dbReference>
<dbReference type="InterPro" id="IPR014729">
    <property type="entry name" value="Rossmann-like_a/b/a_fold"/>
</dbReference>
<evidence type="ECO:0000256" key="5">
    <source>
        <dbReference type="ARBA" id="ARBA00022695"/>
    </source>
</evidence>
<comment type="pathway">
    <text evidence="1">Lipid metabolism.</text>
</comment>
<dbReference type="AlphaFoldDB" id="A0A1V9XUS0"/>
<dbReference type="InParanoid" id="A0A1V9XUS0"/>
<dbReference type="Gene3D" id="3.40.50.620">
    <property type="entry name" value="HUPs"/>
    <property type="match status" value="1"/>
</dbReference>
<evidence type="ECO:0000256" key="4">
    <source>
        <dbReference type="ARBA" id="ARBA00022679"/>
    </source>
</evidence>
<keyword evidence="4 13" id="KW-0808">Transferase</keyword>
<comment type="pathway">
    <text evidence="9">Phospholipid metabolism; phosphatidylcholine biosynthesis; phosphatidylcholine from phosphocholine: step 1/2.</text>
</comment>
<protein>
    <recommendedName>
        <fullName evidence="10">choline-phosphate cytidylyltransferase</fullName>
        <ecNumber evidence="10">2.7.7.15</ecNumber>
    </recommendedName>
</protein>
<dbReference type="InterPro" id="IPR004821">
    <property type="entry name" value="Cyt_trans-like"/>
</dbReference>
<dbReference type="FunCoup" id="A0A1V9XUS0">
    <property type="interactions" value="1644"/>
</dbReference>
<evidence type="ECO:0000256" key="3">
    <source>
        <dbReference type="ARBA" id="ARBA00022516"/>
    </source>
</evidence>
<dbReference type="OrthoDB" id="17102at2759"/>
<evidence type="ECO:0000256" key="7">
    <source>
        <dbReference type="ARBA" id="ARBA00023209"/>
    </source>
</evidence>
<evidence type="ECO:0000256" key="8">
    <source>
        <dbReference type="ARBA" id="ARBA00023264"/>
    </source>
</evidence>
<feature type="domain" description="Cytidyltransferase-like" evidence="12">
    <location>
        <begin position="175"/>
        <end position="302"/>
    </location>
</feature>
<evidence type="ECO:0000313" key="14">
    <source>
        <dbReference type="Proteomes" id="UP000192247"/>
    </source>
</evidence>
<dbReference type="Proteomes" id="UP000192247">
    <property type="component" value="Unassembled WGS sequence"/>
</dbReference>
<dbReference type="NCBIfam" id="TIGR00125">
    <property type="entry name" value="cyt_tran_rel"/>
    <property type="match status" value="1"/>
</dbReference>
<keyword evidence="5 13" id="KW-0548">Nucleotidyltransferase</keyword>
<dbReference type="PANTHER" id="PTHR10739:SF13">
    <property type="entry name" value="CHOLINE-PHOSPHATE CYTIDYLYLTRANSFERASE"/>
    <property type="match status" value="1"/>
</dbReference>
<dbReference type="PANTHER" id="PTHR10739">
    <property type="entry name" value="CYTIDYLYLTRANSFERASE"/>
    <property type="match status" value="1"/>
</dbReference>
<dbReference type="FunFam" id="3.40.50.620:FF:000016">
    <property type="entry name" value="Putative choline-phosphate cytidylyltransferase B"/>
    <property type="match status" value="1"/>
</dbReference>
<dbReference type="Pfam" id="PF01467">
    <property type="entry name" value="CTP_transf_like"/>
    <property type="match status" value="1"/>
</dbReference>
<sequence>MMMIIEVVTNSSSRVITRCPWAHTVVAVRYRTCLLESARIRPVFSGPSQNTYPLGRLERPLHVCMCVSAFVSPCFMLKLSYQASACKVLCACSSEFDQPLEKNCHATYVMSETRKRKQTDSTTSPLVCHVMALSKPAVYFDEPDAMAIRDACDYSIKITIEMAKTGKAPRPIRIYADGIYDLFHQGHARQLMQAKSMFPNVYLIVGCCSDQLTHAKKGKTVMTGEERCEALRHCRYVDEVIRDAPWEIDDAFLEKHKIDFVAHDDIPYGTADADDVYRFLKERGMFVATQRTQGISTSDLVARIVKDYDMYVRRNLDRGYSAKEMNVSFLNEKKFQLQNKMDALKKKGNDLVENLGEKKHELITKWEEKSREFIHSFLELFGRDGTLLAVGWTGSSTAASTPTTPPTSAAPSCSAWQMTESASESVLLMNSPDNEGDGEMRAVKLDFTQESIEDDSLIDPNYAGNHFRQHQHRIAGHSVDQEEPTDNFVTPPGSRGNISPPGSRGNISPPASRGNISPPGCRQ</sequence>
<evidence type="ECO:0000313" key="13">
    <source>
        <dbReference type="EMBL" id="OQR77244.1"/>
    </source>
</evidence>
<evidence type="ECO:0000256" key="11">
    <source>
        <dbReference type="SAM" id="MobiDB-lite"/>
    </source>
</evidence>
<feature type="region of interest" description="Disordered" evidence="11">
    <location>
        <begin position="476"/>
        <end position="523"/>
    </location>
</feature>
<proteinExistence type="inferred from homology"/>